<reference evidence="1" key="1">
    <citation type="submission" date="2022-08" db="EMBL/GenBank/DDBJ databases">
        <authorList>
            <person name="Somphong A."/>
            <person name="Phongsopitanun W."/>
        </authorList>
    </citation>
    <scope>NUCLEOTIDE SEQUENCE</scope>
    <source>
        <strain evidence="1">LP05-1</strain>
    </source>
</reference>
<dbReference type="EMBL" id="JANUGQ010000020">
    <property type="protein sequence ID" value="MCS0638276.1"/>
    <property type="molecule type" value="Genomic_DNA"/>
</dbReference>
<dbReference type="RefSeq" id="WP_258789546.1">
    <property type="nucleotide sequence ID" value="NZ_JANUGQ010000020.1"/>
</dbReference>
<evidence type="ECO:0000313" key="1">
    <source>
        <dbReference type="EMBL" id="MCS0638276.1"/>
    </source>
</evidence>
<organism evidence="1 2">
    <name type="scientific">Streptomyces pyxinae</name>
    <dbReference type="NCBI Taxonomy" id="2970734"/>
    <lineage>
        <taxon>Bacteria</taxon>
        <taxon>Bacillati</taxon>
        <taxon>Actinomycetota</taxon>
        <taxon>Actinomycetes</taxon>
        <taxon>Kitasatosporales</taxon>
        <taxon>Streptomycetaceae</taxon>
        <taxon>Streptomyces</taxon>
    </lineage>
</organism>
<comment type="caution">
    <text evidence="1">The sequence shown here is derived from an EMBL/GenBank/DDBJ whole genome shotgun (WGS) entry which is preliminary data.</text>
</comment>
<accession>A0ABT2CLH4</accession>
<evidence type="ECO:0000313" key="2">
    <source>
        <dbReference type="Proteomes" id="UP001431313"/>
    </source>
</evidence>
<gene>
    <name evidence="1" type="ORF">NX801_22000</name>
</gene>
<protein>
    <submittedName>
        <fullName evidence="1">Uncharacterized protein</fullName>
    </submittedName>
</protein>
<name>A0ABT2CLH4_9ACTN</name>
<sequence length="61" mass="6682">MCLPSSSGGVPLDADALNDAIRDLWSHAGRDGRLSREQRAEYRLLVTAWAEAQRTEVVEAA</sequence>
<dbReference type="Proteomes" id="UP001431313">
    <property type="component" value="Unassembled WGS sequence"/>
</dbReference>
<keyword evidence="2" id="KW-1185">Reference proteome</keyword>
<proteinExistence type="predicted"/>